<organism evidence="2 3">
    <name type="scientific">Gigaspora rosea</name>
    <dbReference type="NCBI Taxonomy" id="44941"/>
    <lineage>
        <taxon>Eukaryota</taxon>
        <taxon>Fungi</taxon>
        <taxon>Fungi incertae sedis</taxon>
        <taxon>Mucoromycota</taxon>
        <taxon>Glomeromycotina</taxon>
        <taxon>Glomeromycetes</taxon>
        <taxon>Diversisporales</taxon>
        <taxon>Gigasporaceae</taxon>
        <taxon>Gigaspora</taxon>
    </lineage>
</organism>
<name>A0A397V6D2_9GLOM</name>
<protein>
    <submittedName>
        <fullName evidence="2">Uncharacterized protein</fullName>
    </submittedName>
</protein>
<dbReference type="GO" id="GO:0003677">
    <property type="term" value="F:DNA binding"/>
    <property type="evidence" value="ECO:0007669"/>
    <property type="project" value="InterPro"/>
</dbReference>
<dbReference type="SUPFAM" id="SSF56349">
    <property type="entry name" value="DNA breaking-rejoining enzymes"/>
    <property type="match status" value="1"/>
</dbReference>
<comment type="caution">
    <text evidence="2">The sequence shown here is derived from an EMBL/GenBank/DDBJ whole genome shotgun (WGS) entry which is preliminary data.</text>
</comment>
<keyword evidence="1" id="KW-0233">DNA recombination</keyword>
<proteinExistence type="predicted"/>
<dbReference type="PANTHER" id="PTHR21446:SF12">
    <property type="entry name" value="POTASSIUM CHANNEL TETRAMERIZATION DOMAIN CONTAINING 1"/>
    <property type="match status" value="1"/>
</dbReference>
<dbReference type="InterPro" id="IPR011010">
    <property type="entry name" value="DNA_brk_join_enz"/>
</dbReference>
<dbReference type="EMBL" id="QKWP01000739">
    <property type="protein sequence ID" value="RIB15503.1"/>
    <property type="molecule type" value="Genomic_DNA"/>
</dbReference>
<dbReference type="PANTHER" id="PTHR21446">
    <property type="entry name" value="DUF3504 DOMAIN-CONTAINING PROTEIN"/>
    <property type="match status" value="1"/>
</dbReference>
<gene>
    <name evidence="2" type="ORF">C2G38_2192223</name>
</gene>
<dbReference type="InterPro" id="IPR052787">
    <property type="entry name" value="MAVS"/>
</dbReference>
<accession>A0A397V6D2</accession>
<dbReference type="Gene3D" id="1.10.443.10">
    <property type="entry name" value="Intergrase catalytic core"/>
    <property type="match status" value="1"/>
</dbReference>
<dbReference type="Proteomes" id="UP000266673">
    <property type="component" value="Unassembled WGS sequence"/>
</dbReference>
<dbReference type="GO" id="GO:0006310">
    <property type="term" value="P:DNA recombination"/>
    <property type="evidence" value="ECO:0007669"/>
    <property type="project" value="UniProtKB-KW"/>
</dbReference>
<dbReference type="InterPro" id="IPR013762">
    <property type="entry name" value="Integrase-like_cat_sf"/>
</dbReference>
<evidence type="ECO:0000256" key="1">
    <source>
        <dbReference type="ARBA" id="ARBA00023172"/>
    </source>
</evidence>
<sequence length="348" mass="39645">MKSIIEKGSINRKQSDPLESEEIKFLLNSLATLIDNPKGLLHRVWIWLLLLYCLKGGDAKQLKASWLSELSNGRMRLELPKEKIILEFKPVAVIKKYLTKCPNNVEDDYFFITINTPKNVYHGNWYLQAKLGKGSHDNMMHAICSDAKLDFKGHTITNHSMRLTGKSAYQHQSMKRKFDNVLNLIPLEEAELGSHLALADEMSTHEQESGSILNNSILIYNNQLGFIKASELYSAKCNKRSEVFGDSKFDNNELNVPKIYVENCSNIIPVPNYGNLKKIPNQFKDSDLNIDILKKSDGFKVSYQKCSNLKKILNLFKVSGLMNDDLEKILDHSEVLGLDHNNLEKISD</sequence>
<dbReference type="AlphaFoldDB" id="A0A397V6D2"/>
<evidence type="ECO:0000313" key="2">
    <source>
        <dbReference type="EMBL" id="RIB15503.1"/>
    </source>
</evidence>
<reference evidence="2 3" key="1">
    <citation type="submission" date="2018-06" db="EMBL/GenBank/DDBJ databases">
        <title>Comparative genomics reveals the genomic features of Rhizophagus irregularis, R. cerebriforme, R. diaphanum and Gigaspora rosea, and their symbiotic lifestyle signature.</title>
        <authorList>
            <person name="Morin E."/>
            <person name="San Clemente H."/>
            <person name="Chen E.C.H."/>
            <person name="De La Providencia I."/>
            <person name="Hainaut M."/>
            <person name="Kuo A."/>
            <person name="Kohler A."/>
            <person name="Murat C."/>
            <person name="Tang N."/>
            <person name="Roy S."/>
            <person name="Loubradou J."/>
            <person name="Henrissat B."/>
            <person name="Grigoriev I.V."/>
            <person name="Corradi N."/>
            <person name="Roux C."/>
            <person name="Martin F.M."/>
        </authorList>
    </citation>
    <scope>NUCLEOTIDE SEQUENCE [LARGE SCALE GENOMIC DNA]</scope>
    <source>
        <strain evidence="2 3">DAOM 194757</strain>
    </source>
</reference>
<keyword evidence="3" id="KW-1185">Reference proteome</keyword>
<dbReference type="GO" id="GO:0015074">
    <property type="term" value="P:DNA integration"/>
    <property type="evidence" value="ECO:0007669"/>
    <property type="project" value="InterPro"/>
</dbReference>
<evidence type="ECO:0000313" key="3">
    <source>
        <dbReference type="Proteomes" id="UP000266673"/>
    </source>
</evidence>
<dbReference type="OrthoDB" id="2435441at2759"/>